<dbReference type="Proteomes" id="UP000288805">
    <property type="component" value="Unassembled WGS sequence"/>
</dbReference>
<keyword evidence="1" id="KW-0175">Coiled coil</keyword>
<dbReference type="FunFam" id="1.10.340.70:FF:000001">
    <property type="entry name" value="Retrovirus-related Pol polyprotein from transposon gypsy-like Protein"/>
    <property type="match status" value="1"/>
</dbReference>
<reference evidence="3 4" key="1">
    <citation type="journal article" date="2018" name="PLoS Genet.">
        <title>Population sequencing reveals clonal diversity and ancestral inbreeding in the grapevine cultivar Chardonnay.</title>
        <authorList>
            <person name="Roach M.J."/>
            <person name="Johnson D.L."/>
            <person name="Bohlmann J."/>
            <person name="van Vuuren H.J."/>
            <person name="Jones S.J."/>
            <person name="Pretorius I.S."/>
            <person name="Schmidt S.A."/>
            <person name="Borneman A.R."/>
        </authorList>
    </citation>
    <scope>NUCLEOTIDE SEQUENCE [LARGE SCALE GENOMIC DNA]</scope>
    <source>
        <strain evidence="4">cv. Chardonnay</strain>
        <tissue evidence="3">Leaf</tissue>
    </source>
</reference>
<name>A0A438FG90_VITVI</name>
<dbReference type="PANTHER" id="PTHR35046:SF26">
    <property type="entry name" value="RNA-DIRECTED DNA POLYMERASE"/>
    <property type="match status" value="1"/>
</dbReference>
<dbReference type="GO" id="GO:0003676">
    <property type="term" value="F:nucleic acid binding"/>
    <property type="evidence" value="ECO:0007669"/>
    <property type="project" value="InterPro"/>
</dbReference>
<dbReference type="InterPro" id="IPR036397">
    <property type="entry name" value="RNaseH_sf"/>
</dbReference>
<evidence type="ECO:0000256" key="1">
    <source>
        <dbReference type="SAM" id="Coils"/>
    </source>
</evidence>
<dbReference type="CDD" id="cd00303">
    <property type="entry name" value="retropepsin_like"/>
    <property type="match status" value="1"/>
</dbReference>
<feature type="coiled-coil region" evidence="1">
    <location>
        <begin position="183"/>
        <end position="210"/>
    </location>
</feature>
<dbReference type="SUPFAM" id="SSF53098">
    <property type="entry name" value="Ribonuclease H-like"/>
    <property type="match status" value="2"/>
</dbReference>
<dbReference type="PROSITE" id="PS50994">
    <property type="entry name" value="INTEGRASE"/>
    <property type="match status" value="1"/>
</dbReference>
<dbReference type="EMBL" id="QGNW01000914">
    <property type="protein sequence ID" value="RVW58988.1"/>
    <property type="molecule type" value="Genomic_DNA"/>
</dbReference>
<dbReference type="Gene3D" id="1.10.340.70">
    <property type="match status" value="1"/>
</dbReference>
<proteinExistence type="predicted"/>
<gene>
    <name evidence="3" type="primary">TY3B-I_410</name>
    <name evidence="3" type="ORF">CK203_110733</name>
</gene>
<dbReference type="Pfam" id="PF17921">
    <property type="entry name" value="Integrase_H2C2"/>
    <property type="match status" value="1"/>
</dbReference>
<dbReference type="AlphaFoldDB" id="A0A438FG90"/>
<dbReference type="InterPro" id="IPR043502">
    <property type="entry name" value="DNA/RNA_pol_sf"/>
</dbReference>
<sequence>MVGRPTIDLPKSDSFPVSHHKTDICFTWIEAIIAFQFSSIASQPAGSSPTREEFANLQQFNQLCAKLERAGIFGAPNSTIGGQTRQNFRTYQQRNVRNQSPMEEFQQIVGDFSDEESGVLPLERQPKFHHSTNHDQNLNIKVDIPHFTGEEQLKEVIHRYLMGLRPNVRNLVELQPCWMLFGVVQLAMKLNEEEENNDNEEVEMESQGGEGLLEFTEDEVTYEDHDLPNLVGWGGGRGGQGCENLVSIEMVMKLNLEVLPHPKPYQIAWFKKGSEVEVVQQCLVPFSIGKNYSNKFLCDVVEMEACHLSFGRPWQFEYKTVHHGEKNVYAFYKNGLRCTEGIKVDDNKVEAIRSWPIPRPMGEMCSFHGLASFYRHFIKNFSTIIAPITDCMKKGRTATIKGFDSFKDLYPGDPFFGSIWKDCTNGHAGKYLLHDGFVFKGNQLCVPNCSLKEKIIQDMHDGGLGGHFGQDKTYAMIEQKFFWPKMRDVYKFVKRCLICQESKGKVQNTRSKWGMDSIFVVVDRFSKMAHFSCSKKTVDASNITNLYFREVVPLHGVPKSITSDRDSKFLSHFWRTLWKKFGTRLQDSTSYHPQTNGQIEVVNRKKFGSRLQYTTSYHPQTDGQIEVVNRSLGDLLRFLVGENPKQ</sequence>
<dbReference type="GO" id="GO:0015074">
    <property type="term" value="P:DNA integration"/>
    <property type="evidence" value="ECO:0007669"/>
    <property type="project" value="InterPro"/>
</dbReference>
<dbReference type="SUPFAM" id="SSF56672">
    <property type="entry name" value="DNA/RNA polymerases"/>
    <property type="match status" value="1"/>
</dbReference>
<evidence type="ECO:0000313" key="4">
    <source>
        <dbReference type="Proteomes" id="UP000288805"/>
    </source>
</evidence>
<feature type="domain" description="Integrase catalytic" evidence="2">
    <location>
        <begin position="518"/>
        <end position="646"/>
    </location>
</feature>
<organism evidence="3 4">
    <name type="scientific">Vitis vinifera</name>
    <name type="common">Grape</name>
    <dbReference type="NCBI Taxonomy" id="29760"/>
    <lineage>
        <taxon>Eukaryota</taxon>
        <taxon>Viridiplantae</taxon>
        <taxon>Streptophyta</taxon>
        <taxon>Embryophyta</taxon>
        <taxon>Tracheophyta</taxon>
        <taxon>Spermatophyta</taxon>
        <taxon>Magnoliopsida</taxon>
        <taxon>eudicotyledons</taxon>
        <taxon>Gunneridae</taxon>
        <taxon>Pentapetalae</taxon>
        <taxon>rosids</taxon>
        <taxon>Vitales</taxon>
        <taxon>Vitaceae</taxon>
        <taxon>Viteae</taxon>
        <taxon>Vitis</taxon>
    </lineage>
</organism>
<dbReference type="InterPro" id="IPR043128">
    <property type="entry name" value="Rev_trsase/Diguanyl_cyclase"/>
</dbReference>
<dbReference type="PANTHER" id="PTHR35046">
    <property type="entry name" value="ZINC KNUCKLE (CCHC-TYPE) FAMILY PROTEIN"/>
    <property type="match status" value="1"/>
</dbReference>
<evidence type="ECO:0000313" key="3">
    <source>
        <dbReference type="EMBL" id="RVW58988.1"/>
    </source>
</evidence>
<comment type="caution">
    <text evidence="3">The sequence shown here is derived from an EMBL/GenBank/DDBJ whole genome shotgun (WGS) entry which is preliminary data.</text>
</comment>
<dbReference type="Gene3D" id="3.30.420.10">
    <property type="entry name" value="Ribonuclease H-like superfamily/Ribonuclease H"/>
    <property type="match status" value="2"/>
</dbReference>
<protein>
    <submittedName>
        <fullName evidence="3">Transposon Ty3-I Gag-Pol polyprotein</fullName>
    </submittedName>
</protein>
<dbReference type="InterPro" id="IPR041588">
    <property type="entry name" value="Integrase_H2C2"/>
</dbReference>
<dbReference type="Gene3D" id="3.30.70.270">
    <property type="match status" value="1"/>
</dbReference>
<evidence type="ECO:0000259" key="2">
    <source>
        <dbReference type="PROSITE" id="PS50994"/>
    </source>
</evidence>
<dbReference type="InterPro" id="IPR012337">
    <property type="entry name" value="RNaseH-like_sf"/>
</dbReference>
<accession>A0A438FG90</accession>
<dbReference type="InterPro" id="IPR001584">
    <property type="entry name" value="Integrase_cat-core"/>
</dbReference>